<proteinExistence type="predicted"/>
<evidence type="ECO:0000313" key="4">
    <source>
        <dbReference type="Proteomes" id="UP000435304"/>
    </source>
</evidence>
<dbReference type="Gene3D" id="3.40.50.261">
    <property type="entry name" value="Succinyl-CoA synthetase domains"/>
    <property type="match status" value="2"/>
</dbReference>
<sequence length="906" mass="97125">MPPTLTDPRGGDSAEPRGGGASMRRVSAQESELPVGYPVEWEADVVLSDGGTARLRPIRPDDGQLLVDFYARVSEESKFLRFFAPYPVLSPRDVERFTHVDYVTRAALILTIRDQMVAVGRFDRVENDEAEVAFLVEDSQQGRGVGPLLLEHLAEAARERGITRFTAEVLPQNRAMVRVFTDAGYRVSRQFEDGVVLVDFPILPTDTSVGVMERREHRAEGNSIRRLLTPERVLLLGPGRRIQPLADTLRRNQFTGEVVAVATDEAEVTGVPVIASVQDCGDPLDLAVVAVAESELGGVVIDAAHQGAKGMLVLSPSGSAAASRGTVVSLARAYGLRALGPDTLGLINTDDAYRLNVTPAPMPRTGRVGLFCQSAAVGVVLLSAALEHNIGISNFLSTGAYSDVTGNDVMQFWEDDERTAVCVLSLDKIGNPRKFTRIVRRLARRKPVVVFSPSRSLRSSPQVRGRSSPVAPPEAIDSLFRQSGVIVCERRDAMYDVAKLLGRQPLPSGPRVRVITNDDTLAAQVTAAAARMGLTPNEPVALPTDTGPDAIVDAARAALDDPVNDSVLCVVVGVYDTVASDAHHRLSALADTTVKPLIGVFVDFERVARRATGTDGPGQLPTYASYGDALAALNAVSAYAHWRARDPGAVPMLELDVDAARRIVHDVLTDAPEGRAMTDDEATALLRAFGIRAVPRYRVSTLEEATRVASRLGWDVVLKATAPAVRGLPDLASVHRHLDDPQEMAAAWADLGRLMVELGLGSVDDQALAEPVVQATMPPGVSLAISSVEDPDYGPVISLGLAGLASDMLGDVVHRVPPLTDVDAAAMVRSLRAAPLLFGQGRSRGVDVARVEELLHRVAEMADELPQLSEVVLNPCLASTRDVAVLGARITVLPTREVRDPQVRAL</sequence>
<dbReference type="InterPro" id="IPR013815">
    <property type="entry name" value="ATP_grasp_subdomain_1"/>
</dbReference>
<organism evidence="3 4">
    <name type="scientific">Auraticoccus cholistanensis</name>
    <dbReference type="NCBI Taxonomy" id="2656650"/>
    <lineage>
        <taxon>Bacteria</taxon>
        <taxon>Bacillati</taxon>
        <taxon>Actinomycetota</taxon>
        <taxon>Actinomycetes</taxon>
        <taxon>Propionibacteriales</taxon>
        <taxon>Propionibacteriaceae</taxon>
        <taxon>Auraticoccus</taxon>
    </lineage>
</organism>
<reference evidence="3 4" key="1">
    <citation type="submission" date="2019-12" db="EMBL/GenBank/DDBJ databases">
        <title>Auraticoccus cholistani sp. nov., an actinomycete isolated from soil of Cholistan desert.</title>
        <authorList>
            <person name="Cheema M.T."/>
        </authorList>
    </citation>
    <scope>NUCLEOTIDE SEQUENCE [LARGE SCALE GENOMIC DNA]</scope>
    <source>
        <strain evidence="3 4">F435</strain>
    </source>
</reference>
<dbReference type="GO" id="GO:0005524">
    <property type="term" value="F:ATP binding"/>
    <property type="evidence" value="ECO:0007669"/>
    <property type="project" value="InterPro"/>
</dbReference>
<dbReference type="GO" id="GO:0016747">
    <property type="term" value="F:acyltransferase activity, transferring groups other than amino-acyl groups"/>
    <property type="evidence" value="ECO:0007669"/>
    <property type="project" value="InterPro"/>
</dbReference>
<feature type="region of interest" description="Disordered" evidence="1">
    <location>
        <begin position="1"/>
        <end position="32"/>
    </location>
</feature>
<dbReference type="SUPFAM" id="SSF52210">
    <property type="entry name" value="Succinyl-CoA synthetase domains"/>
    <property type="match status" value="2"/>
</dbReference>
<dbReference type="SMART" id="SM00881">
    <property type="entry name" value="CoA_binding"/>
    <property type="match status" value="1"/>
</dbReference>
<dbReference type="InterPro" id="IPR000182">
    <property type="entry name" value="GNAT_dom"/>
</dbReference>
<keyword evidence="3" id="KW-0808">Transferase</keyword>
<dbReference type="Gene3D" id="3.40.630.30">
    <property type="match status" value="1"/>
</dbReference>
<protein>
    <submittedName>
        <fullName evidence="3">GNAT family N-acetyltransferase</fullName>
    </submittedName>
</protein>
<dbReference type="Gene3D" id="3.30.1490.20">
    <property type="entry name" value="ATP-grasp fold, A domain"/>
    <property type="match status" value="1"/>
</dbReference>
<dbReference type="Pfam" id="PF00583">
    <property type="entry name" value="Acetyltransf_1"/>
    <property type="match status" value="1"/>
</dbReference>
<name>A0A6A9V0N9_9ACTN</name>
<gene>
    <name evidence="3" type="ORF">GC722_06735</name>
</gene>
<dbReference type="Proteomes" id="UP000435304">
    <property type="component" value="Unassembled WGS sequence"/>
</dbReference>
<feature type="domain" description="N-acetyltransferase" evidence="2">
    <location>
        <begin position="53"/>
        <end position="207"/>
    </location>
</feature>
<dbReference type="Pfam" id="PF13549">
    <property type="entry name" value="ATP-grasp_5"/>
    <property type="match status" value="1"/>
</dbReference>
<dbReference type="Pfam" id="PF13380">
    <property type="entry name" value="CoA_binding_2"/>
    <property type="match status" value="1"/>
</dbReference>
<dbReference type="SUPFAM" id="SSF56059">
    <property type="entry name" value="Glutathione synthetase ATP-binding domain-like"/>
    <property type="match status" value="1"/>
</dbReference>
<keyword evidence="4" id="KW-1185">Reference proteome</keyword>
<dbReference type="AlphaFoldDB" id="A0A6A9V0N9"/>
<dbReference type="InterPro" id="IPR003781">
    <property type="entry name" value="CoA-bd"/>
</dbReference>
<dbReference type="PANTHER" id="PTHR42793:SF1">
    <property type="entry name" value="PEPTIDYL-LYSINE N-ACETYLTRANSFERASE PATZ"/>
    <property type="match status" value="1"/>
</dbReference>
<dbReference type="Gene3D" id="3.30.470.20">
    <property type="entry name" value="ATP-grasp fold, B domain"/>
    <property type="match status" value="1"/>
</dbReference>
<evidence type="ECO:0000256" key="1">
    <source>
        <dbReference type="SAM" id="MobiDB-lite"/>
    </source>
</evidence>
<dbReference type="CDD" id="cd04301">
    <property type="entry name" value="NAT_SF"/>
    <property type="match status" value="1"/>
</dbReference>
<dbReference type="InterPro" id="IPR036291">
    <property type="entry name" value="NAD(P)-bd_dom_sf"/>
</dbReference>
<dbReference type="EMBL" id="WPCU01000005">
    <property type="protein sequence ID" value="MVA75720.1"/>
    <property type="molecule type" value="Genomic_DNA"/>
</dbReference>
<dbReference type="SUPFAM" id="SSF51735">
    <property type="entry name" value="NAD(P)-binding Rossmann-fold domains"/>
    <property type="match status" value="1"/>
</dbReference>
<evidence type="ECO:0000313" key="3">
    <source>
        <dbReference type="EMBL" id="MVA75720.1"/>
    </source>
</evidence>
<dbReference type="Pfam" id="PF13607">
    <property type="entry name" value="Succ_CoA_lig"/>
    <property type="match status" value="1"/>
</dbReference>
<dbReference type="InterPro" id="IPR016181">
    <property type="entry name" value="Acyl_CoA_acyltransferase"/>
</dbReference>
<dbReference type="SUPFAM" id="SSF55729">
    <property type="entry name" value="Acyl-CoA N-acyltransferases (Nat)"/>
    <property type="match status" value="1"/>
</dbReference>
<dbReference type="PANTHER" id="PTHR42793">
    <property type="entry name" value="COA BINDING DOMAIN CONTAINING PROTEIN"/>
    <property type="match status" value="1"/>
</dbReference>
<dbReference type="Gene3D" id="3.40.50.720">
    <property type="entry name" value="NAD(P)-binding Rossmann-like Domain"/>
    <property type="match status" value="1"/>
</dbReference>
<evidence type="ECO:0000259" key="2">
    <source>
        <dbReference type="PROSITE" id="PS51186"/>
    </source>
</evidence>
<accession>A0A6A9V0N9</accession>
<dbReference type="InterPro" id="IPR032875">
    <property type="entry name" value="Succ_CoA_lig_flav_dom"/>
</dbReference>
<dbReference type="PROSITE" id="PS51186">
    <property type="entry name" value="GNAT"/>
    <property type="match status" value="1"/>
</dbReference>
<comment type="caution">
    <text evidence="3">The sequence shown here is derived from an EMBL/GenBank/DDBJ whole genome shotgun (WGS) entry which is preliminary data.</text>
</comment>
<dbReference type="InterPro" id="IPR016102">
    <property type="entry name" value="Succinyl-CoA_synth-like"/>
</dbReference>